<feature type="compositionally biased region" description="Basic and acidic residues" evidence="1">
    <location>
        <begin position="260"/>
        <end position="269"/>
    </location>
</feature>
<evidence type="ECO:0000313" key="2">
    <source>
        <dbReference type="EMBL" id="CAA9576591.1"/>
    </source>
</evidence>
<gene>
    <name evidence="2" type="ORF">AVDCRST_MAG88-2872</name>
</gene>
<evidence type="ECO:0000256" key="1">
    <source>
        <dbReference type="SAM" id="MobiDB-lite"/>
    </source>
</evidence>
<feature type="non-terminal residue" evidence="2">
    <location>
        <position position="1"/>
    </location>
</feature>
<feature type="non-terminal residue" evidence="2">
    <location>
        <position position="289"/>
    </location>
</feature>
<dbReference type="AlphaFoldDB" id="A0A6J4VHN5"/>
<feature type="region of interest" description="Disordered" evidence="1">
    <location>
        <begin position="1"/>
        <end position="122"/>
    </location>
</feature>
<feature type="compositionally biased region" description="Basic and acidic residues" evidence="1">
    <location>
        <begin position="110"/>
        <end position="122"/>
    </location>
</feature>
<protein>
    <submittedName>
        <fullName evidence="2">Uncharacterized protein</fullName>
    </submittedName>
</protein>
<proteinExistence type="predicted"/>
<feature type="compositionally biased region" description="Basic and acidic residues" evidence="1">
    <location>
        <begin position="16"/>
        <end position="60"/>
    </location>
</feature>
<feature type="compositionally biased region" description="Gly residues" evidence="1">
    <location>
        <begin position="242"/>
        <end position="258"/>
    </location>
</feature>
<feature type="compositionally biased region" description="Gly residues" evidence="1">
    <location>
        <begin position="194"/>
        <end position="208"/>
    </location>
</feature>
<feature type="compositionally biased region" description="Basic and acidic residues" evidence="1">
    <location>
        <begin position="79"/>
        <end position="91"/>
    </location>
</feature>
<accession>A0A6J4VHN5</accession>
<name>A0A6J4VHN5_9BACT</name>
<feature type="region of interest" description="Disordered" evidence="1">
    <location>
        <begin position="134"/>
        <end position="289"/>
    </location>
</feature>
<organism evidence="2">
    <name type="scientific">uncultured Thermomicrobiales bacterium</name>
    <dbReference type="NCBI Taxonomy" id="1645740"/>
    <lineage>
        <taxon>Bacteria</taxon>
        <taxon>Pseudomonadati</taxon>
        <taxon>Thermomicrobiota</taxon>
        <taxon>Thermomicrobia</taxon>
        <taxon>Thermomicrobiales</taxon>
        <taxon>environmental samples</taxon>
    </lineage>
</organism>
<reference evidence="2" key="1">
    <citation type="submission" date="2020-02" db="EMBL/GenBank/DDBJ databases">
        <authorList>
            <person name="Meier V. D."/>
        </authorList>
    </citation>
    <scope>NUCLEOTIDE SEQUENCE</scope>
    <source>
        <strain evidence="2">AVDCRST_MAG88</strain>
    </source>
</reference>
<feature type="compositionally biased region" description="Basic and acidic residues" evidence="1">
    <location>
        <begin position="217"/>
        <end position="237"/>
    </location>
</feature>
<feature type="compositionally biased region" description="Basic residues" evidence="1">
    <location>
        <begin position="137"/>
        <end position="146"/>
    </location>
</feature>
<sequence>DPRGQYGAALGKSGHHAGDDGRRGGRRTELEDRRVQLYERPVHSGDRAGPGDEGGRELLPRFRLHQRPPGPRPNGARGVGDDRAGAVEHPDLGPGEPQLQVRRRQPALAESERLHPADRRAGWGELLRRLREEQVSNHRRGSHPLRRLAGGAAGVGCHRRRRGPAPPGPGARGGRAAAAGAPGGRTGAAAGAGRAFGGGAQPGRGAGQPGTEADQAQSRRDDPGSLHRPGPRCEGRDAGSAGPCGQGAGPGDRGGPGQGRQDHPRRLEVPELGPAEGLHPGFLRRPEEL</sequence>
<dbReference type="EMBL" id="CADCWM010000694">
    <property type="protein sequence ID" value="CAA9576591.1"/>
    <property type="molecule type" value="Genomic_DNA"/>
</dbReference>